<proteinExistence type="predicted"/>
<comment type="caution">
    <text evidence="3">The sequence shown here is derived from an EMBL/GenBank/DDBJ whole genome shotgun (WGS) entry which is preliminary data.</text>
</comment>
<feature type="domain" description="Peptidase M16 N-terminal" evidence="1">
    <location>
        <begin position="63"/>
        <end position="175"/>
    </location>
</feature>
<accession>A0A941DV39</accession>
<dbReference type="InterPro" id="IPR050361">
    <property type="entry name" value="MPP/UQCRC_Complex"/>
</dbReference>
<dbReference type="Pfam" id="PF00675">
    <property type="entry name" value="Peptidase_M16"/>
    <property type="match status" value="1"/>
</dbReference>
<dbReference type="InterPro" id="IPR007863">
    <property type="entry name" value="Peptidase_M16_C"/>
</dbReference>
<dbReference type="PANTHER" id="PTHR11851">
    <property type="entry name" value="METALLOPROTEASE"/>
    <property type="match status" value="1"/>
</dbReference>
<dbReference type="InterPro" id="IPR011765">
    <property type="entry name" value="Pept_M16_N"/>
</dbReference>
<feature type="domain" description="Peptidase M16 C-terminal" evidence="2">
    <location>
        <begin position="181"/>
        <end position="362"/>
    </location>
</feature>
<name>A0A941DV39_9BACI</name>
<evidence type="ECO:0000313" key="3">
    <source>
        <dbReference type="EMBL" id="MBR7794803.1"/>
    </source>
</evidence>
<gene>
    <name evidence="3" type="ORF">KCX74_01965</name>
</gene>
<keyword evidence="4" id="KW-1185">Reference proteome</keyword>
<dbReference type="Pfam" id="PF05193">
    <property type="entry name" value="Peptidase_M16_C"/>
    <property type="match status" value="1"/>
</dbReference>
<dbReference type="SUPFAM" id="SSF63411">
    <property type="entry name" value="LuxS/MPP-like metallohydrolase"/>
    <property type="match status" value="2"/>
</dbReference>
<evidence type="ECO:0000313" key="4">
    <source>
        <dbReference type="Proteomes" id="UP000675284"/>
    </source>
</evidence>
<dbReference type="EMBL" id="JAGSOT010000004">
    <property type="protein sequence ID" value="MBR7794803.1"/>
    <property type="molecule type" value="Genomic_DNA"/>
</dbReference>
<reference evidence="3" key="1">
    <citation type="submission" date="2021-04" db="EMBL/GenBank/DDBJ databases">
        <title>Isolation and polyphasic classification of algal microorganism.</title>
        <authorList>
            <person name="Wang S."/>
        </authorList>
    </citation>
    <scope>NUCLEOTIDE SEQUENCE</scope>
    <source>
        <strain evidence="3">720a</strain>
    </source>
</reference>
<organism evidence="3 4">
    <name type="scientific">Virgibacillus salarius</name>
    <dbReference type="NCBI Taxonomy" id="447199"/>
    <lineage>
        <taxon>Bacteria</taxon>
        <taxon>Bacillati</taxon>
        <taxon>Bacillota</taxon>
        <taxon>Bacilli</taxon>
        <taxon>Bacillales</taxon>
        <taxon>Bacillaceae</taxon>
        <taxon>Virgibacillus</taxon>
    </lineage>
</organism>
<dbReference type="AlphaFoldDB" id="A0A941DV39"/>
<dbReference type="InterPro" id="IPR011249">
    <property type="entry name" value="Metalloenz_LuxS/M16"/>
</dbReference>
<dbReference type="PANTHER" id="PTHR11851:SF134">
    <property type="entry name" value="ZINC-DEPENDENT PROTEASE"/>
    <property type="match status" value="1"/>
</dbReference>
<dbReference type="Proteomes" id="UP000675284">
    <property type="component" value="Unassembled WGS sequence"/>
</dbReference>
<dbReference type="Gene3D" id="3.30.830.10">
    <property type="entry name" value="Metalloenzyme, LuxS/M16 peptidase-like"/>
    <property type="match status" value="2"/>
</dbReference>
<dbReference type="NCBIfam" id="NF047421">
    <property type="entry name" value="YfmH_fam"/>
    <property type="match status" value="1"/>
</dbReference>
<evidence type="ECO:0000259" key="2">
    <source>
        <dbReference type="Pfam" id="PF05193"/>
    </source>
</evidence>
<evidence type="ECO:0000259" key="1">
    <source>
        <dbReference type="Pfam" id="PF00675"/>
    </source>
</evidence>
<dbReference type="GO" id="GO:0046872">
    <property type="term" value="F:metal ion binding"/>
    <property type="evidence" value="ECO:0007669"/>
    <property type="project" value="InterPro"/>
</dbReference>
<dbReference type="RefSeq" id="WP_166529875.1">
    <property type="nucleotide sequence ID" value="NZ_JAGSOT010000004.1"/>
</dbReference>
<protein>
    <submittedName>
        <fullName evidence="3">Insulinase family protein</fullName>
    </submittedName>
</protein>
<sequence>MNKHTYEEIGETIYTKKLENGLDVILLPKTEMAKTHGLFTTNYGSIDLEFVPIGKDELVTVPEGVAHFLEHKLFESEKGDVFADFSKQGASANAYTSFTKTAYLFTATDQIEKNVETLIDFVQDPYFTEQSVEKEKGIIAQEINMYDDQPDWQSFMGTIKAMFKHHPVNVDIAGTVESINKITKDDLYTCYNTFYHPENMTLFITGNFDPNRMMQLVERNQNRKDFKEMKELRRNFPVEPQEVATKEKKITMPVSITKCTVGIKEANLDISNEAFLKKDLLQGMILDHYFSKGGEFYQLLYEEQLIDDSFFFETNLDRNFGYTLIGSNSERPTEFADTLKEMLLRITNAKLTSETFERIKRKKIGKLLRSMNNLETMANLYTHYHILDLDFFSILSTVRALTFEDAQQFMQNWISEERLSVCTIAAE</sequence>